<dbReference type="OrthoDB" id="3790567at2759"/>
<evidence type="ECO:0000313" key="3">
    <source>
        <dbReference type="Proteomes" id="UP000800038"/>
    </source>
</evidence>
<feature type="transmembrane region" description="Helical" evidence="1">
    <location>
        <begin position="58"/>
        <end position="77"/>
    </location>
</feature>
<dbReference type="AlphaFoldDB" id="A0A6A5SSI2"/>
<gene>
    <name evidence="2" type="ORF">EJ02DRAFT_161345</name>
</gene>
<name>A0A6A5SSI2_9PLEO</name>
<dbReference type="EMBL" id="ML976032">
    <property type="protein sequence ID" value="KAF1942770.1"/>
    <property type="molecule type" value="Genomic_DNA"/>
</dbReference>
<feature type="transmembrane region" description="Helical" evidence="1">
    <location>
        <begin position="12"/>
        <end position="37"/>
    </location>
</feature>
<evidence type="ECO:0000313" key="2">
    <source>
        <dbReference type="EMBL" id="KAF1942770.1"/>
    </source>
</evidence>
<keyword evidence="1" id="KW-0472">Membrane</keyword>
<dbReference type="Proteomes" id="UP000800038">
    <property type="component" value="Unassembled WGS sequence"/>
</dbReference>
<reference evidence="2" key="1">
    <citation type="journal article" date="2020" name="Stud. Mycol.">
        <title>101 Dothideomycetes genomes: a test case for predicting lifestyles and emergence of pathogens.</title>
        <authorList>
            <person name="Haridas S."/>
            <person name="Albert R."/>
            <person name="Binder M."/>
            <person name="Bloem J."/>
            <person name="Labutti K."/>
            <person name="Salamov A."/>
            <person name="Andreopoulos B."/>
            <person name="Baker S."/>
            <person name="Barry K."/>
            <person name="Bills G."/>
            <person name="Bluhm B."/>
            <person name="Cannon C."/>
            <person name="Castanera R."/>
            <person name="Culley D."/>
            <person name="Daum C."/>
            <person name="Ezra D."/>
            <person name="Gonzalez J."/>
            <person name="Henrissat B."/>
            <person name="Kuo A."/>
            <person name="Liang C."/>
            <person name="Lipzen A."/>
            <person name="Lutzoni F."/>
            <person name="Magnuson J."/>
            <person name="Mondo S."/>
            <person name="Nolan M."/>
            <person name="Ohm R."/>
            <person name="Pangilinan J."/>
            <person name="Park H.-J."/>
            <person name="Ramirez L."/>
            <person name="Alfaro M."/>
            <person name="Sun H."/>
            <person name="Tritt A."/>
            <person name="Yoshinaga Y."/>
            <person name="Zwiers L.-H."/>
            <person name="Turgeon B."/>
            <person name="Goodwin S."/>
            <person name="Spatafora J."/>
            <person name="Crous P."/>
            <person name="Grigoriev I."/>
        </authorList>
    </citation>
    <scope>NUCLEOTIDE SEQUENCE</scope>
    <source>
        <strain evidence="2">CBS 161.51</strain>
    </source>
</reference>
<sequence>MPSTQTSAHLSLALTLAVVFLVGSTELQIAVGTLLSWALSHIALRRFGLLAAFRRVHLAYVFVTFWLLVATNDLFYINTFGRTLDLFFARDSLDPDMPGSGFTDWHEYLRYRNRHGIEFAWHLLRSAVRWSLCAVALPFLVVLGHWLVTPCPTTILERRFAHMTETGEMPPPSKKETRYCRLGDDIIFVCGPVGVFDNVIAGDYDGAILRRRGFYRQFA</sequence>
<keyword evidence="1" id="KW-1133">Transmembrane helix</keyword>
<proteinExistence type="predicted"/>
<evidence type="ECO:0000256" key="1">
    <source>
        <dbReference type="SAM" id="Phobius"/>
    </source>
</evidence>
<accession>A0A6A5SSI2</accession>
<feature type="transmembrane region" description="Helical" evidence="1">
    <location>
        <begin position="127"/>
        <end position="148"/>
    </location>
</feature>
<protein>
    <submittedName>
        <fullName evidence="2">Uncharacterized protein</fullName>
    </submittedName>
</protein>
<keyword evidence="3" id="KW-1185">Reference proteome</keyword>
<keyword evidence="1" id="KW-0812">Transmembrane</keyword>
<organism evidence="2 3">
    <name type="scientific">Clathrospora elynae</name>
    <dbReference type="NCBI Taxonomy" id="706981"/>
    <lineage>
        <taxon>Eukaryota</taxon>
        <taxon>Fungi</taxon>
        <taxon>Dikarya</taxon>
        <taxon>Ascomycota</taxon>
        <taxon>Pezizomycotina</taxon>
        <taxon>Dothideomycetes</taxon>
        <taxon>Pleosporomycetidae</taxon>
        <taxon>Pleosporales</taxon>
        <taxon>Diademaceae</taxon>
        <taxon>Clathrospora</taxon>
    </lineage>
</organism>